<dbReference type="Proteomes" id="UP001597304">
    <property type="component" value="Unassembled WGS sequence"/>
</dbReference>
<feature type="transmembrane region" description="Helical" evidence="6">
    <location>
        <begin position="29"/>
        <end position="47"/>
    </location>
</feature>
<evidence type="ECO:0000313" key="9">
    <source>
        <dbReference type="Proteomes" id="UP001597304"/>
    </source>
</evidence>
<dbReference type="InterPro" id="IPR009056">
    <property type="entry name" value="Cyt_c-like_dom"/>
</dbReference>
<keyword evidence="6" id="KW-0812">Transmembrane</keyword>
<organism evidence="8 9">
    <name type="scientific">Ottowia flava</name>
    <dbReference type="NCBI Taxonomy" id="2675430"/>
    <lineage>
        <taxon>Bacteria</taxon>
        <taxon>Pseudomonadati</taxon>
        <taxon>Pseudomonadota</taxon>
        <taxon>Betaproteobacteria</taxon>
        <taxon>Burkholderiales</taxon>
        <taxon>Comamonadaceae</taxon>
        <taxon>Ottowia</taxon>
    </lineage>
</organism>
<name>A0ABW4KQ96_9BURK</name>
<dbReference type="Gene3D" id="1.10.760.10">
    <property type="entry name" value="Cytochrome c-like domain"/>
    <property type="match status" value="2"/>
</dbReference>
<keyword evidence="6" id="KW-1133">Transmembrane helix</keyword>
<keyword evidence="3 4" id="KW-0408">Iron</keyword>
<keyword evidence="6" id="KW-0472">Membrane</keyword>
<reference evidence="9" key="1">
    <citation type="journal article" date="2019" name="Int. J. Syst. Evol. Microbiol.">
        <title>The Global Catalogue of Microorganisms (GCM) 10K type strain sequencing project: providing services to taxonomists for standard genome sequencing and annotation.</title>
        <authorList>
            <consortium name="The Broad Institute Genomics Platform"/>
            <consortium name="The Broad Institute Genome Sequencing Center for Infectious Disease"/>
            <person name="Wu L."/>
            <person name="Ma J."/>
        </authorList>
    </citation>
    <scope>NUCLEOTIDE SEQUENCE [LARGE SCALE GENOMIC DNA]</scope>
    <source>
        <strain evidence="9">LMG 29247</strain>
    </source>
</reference>
<gene>
    <name evidence="8" type="ORF">ACFSF0_01880</name>
</gene>
<feature type="compositionally biased region" description="Low complexity" evidence="5">
    <location>
        <begin position="64"/>
        <end position="87"/>
    </location>
</feature>
<evidence type="ECO:0000256" key="3">
    <source>
        <dbReference type="ARBA" id="ARBA00023004"/>
    </source>
</evidence>
<evidence type="ECO:0000313" key="8">
    <source>
        <dbReference type="EMBL" id="MFD1709344.1"/>
    </source>
</evidence>
<dbReference type="PANTHER" id="PTHR35008:SF9">
    <property type="entry name" value="CYTOCHROME C DOMAIN-CONTAINING PROTEIN"/>
    <property type="match status" value="1"/>
</dbReference>
<dbReference type="EMBL" id="JBHUEJ010000004">
    <property type="protein sequence ID" value="MFD1709344.1"/>
    <property type="molecule type" value="Genomic_DNA"/>
</dbReference>
<keyword evidence="9" id="KW-1185">Reference proteome</keyword>
<dbReference type="InterPro" id="IPR051459">
    <property type="entry name" value="Cytochrome_c-type_DH"/>
</dbReference>
<sequence>MNAPHPAALPEPSRSTALSQDSEYVGLKMFAIVLVAVIAVVVVSSAIRIPSALTLNDTLRHAASGAPASQPASAAPGAGPAPVVATAAPPPATPAAPGAPAQVASAPAPAATDAPAGAIQTVGFKPPAESAIPDGPLGDVIRKGEQIFLHTAQNAKPYVGNTLNCVNCHLDAGRLADSAPLWGAYLLYPAYRSKTKHVDTFEDRLRGCFMYSMNGKAPPYGDEVLNALQTYAYWLAKGAPVGEKIAGAGYKKLEKPTQAPDYQRGLAVYEAQCALCHGAGGEGTRSGDTQVFPPLWGAQSYNWGAGMSNISNAAAFIKSNMPFSKGGSLSDQEAWDVALYIDSQERPQDPRFTRDVATTRKEFHDTDDSMYGKTVNGKVLGQNIK</sequence>
<evidence type="ECO:0000259" key="7">
    <source>
        <dbReference type="PROSITE" id="PS51007"/>
    </source>
</evidence>
<dbReference type="RefSeq" id="WP_370512929.1">
    <property type="nucleotide sequence ID" value="NZ_JBHUEJ010000004.1"/>
</dbReference>
<dbReference type="InterPro" id="IPR036909">
    <property type="entry name" value="Cyt_c-like_dom_sf"/>
</dbReference>
<dbReference type="Pfam" id="PF21342">
    <property type="entry name" value="SoxA-TsdA_cyt-c"/>
    <property type="match status" value="1"/>
</dbReference>
<evidence type="ECO:0000256" key="6">
    <source>
        <dbReference type="SAM" id="Phobius"/>
    </source>
</evidence>
<dbReference type="PANTHER" id="PTHR35008">
    <property type="entry name" value="BLL4482 PROTEIN-RELATED"/>
    <property type="match status" value="1"/>
</dbReference>
<evidence type="ECO:0000256" key="4">
    <source>
        <dbReference type="PROSITE-ProRule" id="PRU00433"/>
    </source>
</evidence>
<feature type="region of interest" description="Disordered" evidence="5">
    <location>
        <begin position="64"/>
        <end position="110"/>
    </location>
</feature>
<keyword evidence="2 4" id="KW-0479">Metal-binding</keyword>
<feature type="domain" description="Cytochrome c" evidence="7">
    <location>
        <begin position="139"/>
        <end position="236"/>
    </location>
</feature>
<dbReference type="SUPFAM" id="SSF46626">
    <property type="entry name" value="Cytochrome c"/>
    <property type="match status" value="2"/>
</dbReference>
<feature type="compositionally biased region" description="Low complexity" evidence="5">
    <location>
        <begin position="95"/>
        <end position="110"/>
    </location>
</feature>
<evidence type="ECO:0000256" key="1">
    <source>
        <dbReference type="ARBA" id="ARBA00022617"/>
    </source>
</evidence>
<keyword evidence="1 4" id="KW-0349">Heme</keyword>
<dbReference type="PROSITE" id="PS51007">
    <property type="entry name" value="CYTC"/>
    <property type="match status" value="2"/>
</dbReference>
<evidence type="ECO:0000256" key="2">
    <source>
        <dbReference type="ARBA" id="ARBA00022723"/>
    </source>
</evidence>
<accession>A0ABW4KQ96</accession>
<dbReference type="Pfam" id="PF13442">
    <property type="entry name" value="Cytochrome_CBB3"/>
    <property type="match status" value="1"/>
</dbReference>
<comment type="caution">
    <text evidence="8">The sequence shown here is derived from an EMBL/GenBank/DDBJ whole genome shotgun (WGS) entry which is preliminary data.</text>
</comment>
<evidence type="ECO:0000256" key="5">
    <source>
        <dbReference type="SAM" id="MobiDB-lite"/>
    </source>
</evidence>
<protein>
    <submittedName>
        <fullName evidence="8">C-type cytochrome</fullName>
    </submittedName>
</protein>
<feature type="domain" description="Cytochrome c" evidence="7">
    <location>
        <begin position="260"/>
        <end position="345"/>
    </location>
</feature>
<proteinExistence type="predicted"/>